<evidence type="ECO:0000256" key="6">
    <source>
        <dbReference type="ARBA" id="ARBA00022723"/>
    </source>
</evidence>
<keyword evidence="8" id="KW-0963">Cytoplasm</keyword>
<dbReference type="CDD" id="cd01088">
    <property type="entry name" value="MetAP2"/>
    <property type="match status" value="1"/>
</dbReference>
<dbReference type="STRING" id="1054147.F4QBU6"/>
<comment type="subcellular location">
    <subcellularLocation>
        <location evidence="8">Cytoplasm</location>
    </subcellularLocation>
</comment>
<dbReference type="EC" id="3.4.11.18" evidence="8"/>
<dbReference type="OrthoDB" id="7848262at2759"/>
<dbReference type="EMBL" id="GL883028">
    <property type="protein sequence ID" value="EGG14684.1"/>
    <property type="molecule type" value="Genomic_DNA"/>
</dbReference>
<accession>F4QBU6</accession>
<protein>
    <recommendedName>
        <fullName evidence="8">Methionine aminopeptidase 2</fullName>
        <shortName evidence="8">MAP 2</shortName>
        <shortName evidence="8">MetAP 2</shortName>
        <ecNumber evidence="8">3.4.11.18</ecNumber>
    </recommendedName>
    <alternativeName>
        <fullName evidence="8">Peptidase M</fullName>
    </alternativeName>
</protein>
<dbReference type="NCBIfam" id="TIGR00501">
    <property type="entry name" value="met_pdase_II"/>
    <property type="match status" value="1"/>
</dbReference>
<dbReference type="InterPro" id="IPR018349">
    <property type="entry name" value="Pept_M24A_MAP2_BS"/>
</dbReference>
<organism evidence="12 13">
    <name type="scientific">Cavenderia fasciculata</name>
    <name type="common">Slime mold</name>
    <name type="synonym">Dictyostelium fasciculatum</name>
    <dbReference type="NCBI Taxonomy" id="261658"/>
    <lineage>
        <taxon>Eukaryota</taxon>
        <taxon>Amoebozoa</taxon>
        <taxon>Evosea</taxon>
        <taxon>Eumycetozoa</taxon>
        <taxon>Dictyostelia</taxon>
        <taxon>Acytosteliales</taxon>
        <taxon>Cavenderiaceae</taxon>
        <taxon>Cavenderia</taxon>
    </lineage>
</organism>
<dbReference type="SUPFAM" id="SSF46785">
    <property type="entry name" value="Winged helix' DNA-binding domain"/>
    <property type="match status" value="1"/>
</dbReference>
<dbReference type="PROSITE" id="PS01202">
    <property type="entry name" value="MAP_2"/>
    <property type="match status" value="1"/>
</dbReference>
<dbReference type="GeneID" id="14866602"/>
<feature type="binding site" evidence="8">
    <location>
        <position position="228"/>
    </location>
    <ligand>
        <name>a divalent metal cation</name>
        <dbReference type="ChEBI" id="CHEBI:60240"/>
        <label>2</label>
        <note>catalytic</note>
    </ligand>
</feature>
<dbReference type="SUPFAM" id="SSF55920">
    <property type="entry name" value="Creatinase/aminopeptidase"/>
    <property type="match status" value="1"/>
</dbReference>
<feature type="binding site" evidence="8">
    <location>
        <position position="217"/>
    </location>
    <ligand>
        <name>a divalent metal cation</name>
        <dbReference type="ChEBI" id="CHEBI:60240"/>
        <label>1</label>
    </ligand>
</feature>
<name>F4QBU6_CACFS</name>
<dbReference type="GO" id="GO:0004239">
    <property type="term" value="F:initiator methionyl aminopeptidase activity"/>
    <property type="evidence" value="ECO:0007669"/>
    <property type="project" value="UniProtKB-UniRule"/>
</dbReference>
<evidence type="ECO:0000256" key="5">
    <source>
        <dbReference type="ARBA" id="ARBA00022670"/>
    </source>
</evidence>
<evidence type="ECO:0000256" key="3">
    <source>
        <dbReference type="ARBA" id="ARBA00001954"/>
    </source>
</evidence>
<comment type="cofactor">
    <cofactor evidence="3">
        <name>Fe(2+)</name>
        <dbReference type="ChEBI" id="CHEBI:29033"/>
    </cofactor>
</comment>
<dbReference type="MEROPS" id="M24.002"/>
<dbReference type="InterPro" id="IPR036390">
    <property type="entry name" value="WH_DNA-bd_sf"/>
</dbReference>
<dbReference type="PANTHER" id="PTHR45777">
    <property type="entry name" value="METHIONINE AMINOPEPTIDASE 2"/>
    <property type="match status" value="1"/>
</dbReference>
<evidence type="ECO:0000256" key="1">
    <source>
        <dbReference type="ARBA" id="ARBA00000294"/>
    </source>
</evidence>
<dbReference type="Proteomes" id="UP000007797">
    <property type="component" value="Unassembled WGS sequence"/>
</dbReference>
<comment type="cofactor">
    <cofactor evidence="8">
        <name>Co(2+)</name>
        <dbReference type="ChEBI" id="CHEBI:48828"/>
    </cofactor>
    <cofactor evidence="8">
        <name>Zn(2+)</name>
        <dbReference type="ChEBI" id="CHEBI:29105"/>
    </cofactor>
    <cofactor evidence="8">
        <name>Mn(2+)</name>
        <dbReference type="ChEBI" id="CHEBI:29035"/>
    </cofactor>
    <cofactor evidence="8">
        <name>Fe(2+)</name>
        <dbReference type="ChEBI" id="CHEBI:29033"/>
    </cofactor>
    <text evidence="8">Binds 2 divalent metal cations per subunit. Has a high-affinity and a low affinity metal-binding site. The true nature of the physiological cofactor is under debate. The enzyme is active with cobalt, zinc, manganese or divalent iron ions. Most likely, methionine aminopeptidases function as mononuclear Fe(2+)-metalloproteases under physiological conditions, and the catalytically relevant metal-binding site has been assigned to the histidine-containing high-affinity site.</text>
</comment>
<comment type="function">
    <text evidence="8 9">Cotranslationally removes the N-terminal methionine from nascent proteins. The N-terminal methionine is often cleaved when the second residue in the primary sequence is small and uncharged (Met-Ala-, Cys, Gly, Pro, Ser, Thr, or Val).</text>
</comment>
<dbReference type="InterPro" id="IPR001714">
    <property type="entry name" value="Pept_M24_MAP"/>
</dbReference>
<feature type="domain" description="Peptidase M24" evidence="11">
    <location>
        <begin position="134"/>
        <end position="334"/>
    </location>
</feature>
<dbReference type="RefSeq" id="XP_004351192.1">
    <property type="nucleotide sequence ID" value="XM_004351140.1"/>
</dbReference>
<dbReference type="HAMAP" id="MF_03175">
    <property type="entry name" value="MetAP_2_euk"/>
    <property type="match status" value="1"/>
</dbReference>
<proteinExistence type="inferred from homology"/>
<evidence type="ECO:0000256" key="4">
    <source>
        <dbReference type="ARBA" id="ARBA00022438"/>
    </source>
</evidence>
<dbReference type="Gene3D" id="1.10.10.10">
    <property type="entry name" value="Winged helix-like DNA-binding domain superfamily/Winged helix DNA-binding domain"/>
    <property type="match status" value="1"/>
</dbReference>
<comment type="catalytic activity">
    <reaction evidence="1 8 9">
        <text>Release of N-terminal amino acids, preferentially methionine, from peptides and arylamides.</text>
        <dbReference type="EC" id="3.4.11.18"/>
    </reaction>
</comment>
<evidence type="ECO:0000313" key="12">
    <source>
        <dbReference type="EMBL" id="EGG14684.1"/>
    </source>
</evidence>
<dbReference type="InterPro" id="IPR002468">
    <property type="entry name" value="Pept_M24A_MAP2"/>
</dbReference>
<dbReference type="Gene3D" id="3.90.230.10">
    <property type="entry name" value="Creatinase/methionine aminopeptidase superfamily"/>
    <property type="match status" value="1"/>
</dbReference>
<evidence type="ECO:0000256" key="9">
    <source>
        <dbReference type="RuleBase" id="RU003653"/>
    </source>
</evidence>
<dbReference type="InterPro" id="IPR036388">
    <property type="entry name" value="WH-like_DNA-bd_sf"/>
</dbReference>
<reference evidence="13" key="1">
    <citation type="journal article" date="2011" name="Genome Res.">
        <title>Phylogeny-wide analysis of social amoeba genomes highlights ancient origins for complex intercellular communication.</title>
        <authorList>
            <person name="Heidel A.J."/>
            <person name="Lawal H.M."/>
            <person name="Felder M."/>
            <person name="Schilde C."/>
            <person name="Helps N.R."/>
            <person name="Tunggal B."/>
            <person name="Rivero F."/>
            <person name="John U."/>
            <person name="Schleicher M."/>
            <person name="Eichinger L."/>
            <person name="Platzer M."/>
            <person name="Noegel A.A."/>
            <person name="Schaap P."/>
            <person name="Gloeckner G."/>
        </authorList>
    </citation>
    <scope>NUCLEOTIDE SEQUENCE [LARGE SCALE GENOMIC DNA]</scope>
    <source>
        <strain evidence="13">SH3</strain>
    </source>
</reference>
<gene>
    <name evidence="12" type="primary">metap2</name>
    <name evidence="12" type="ORF">DFA_10942</name>
</gene>
<feature type="region of interest" description="Disordered" evidence="10">
    <location>
        <begin position="1"/>
        <end position="56"/>
    </location>
</feature>
<evidence type="ECO:0000256" key="7">
    <source>
        <dbReference type="ARBA" id="ARBA00022801"/>
    </source>
</evidence>
<feature type="binding site" evidence="8">
    <location>
        <position position="305"/>
    </location>
    <ligand>
        <name>substrate</name>
    </ligand>
</feature>
<evidence type="ECO:0000256" key="10">
    <source>
        <dbReference type="SAM" id="MobiDB-lite"/>
    </source>
</evidence>
<dbReference type="AlphaFoldDB" id="F4QBU6"/>
<dbReference type="InterPro" id="IPR036005">
    <property type="entry name" value="Creatinase/aminopeptidase-like"/>
</dbReference>
<keyword evidence="7 8" id="KW-0378">Hydrolase</keyword>
<keyword evidence="5 8" id="KW-0645">Protease</keyword>
<dbReference type="GO" id="GO:0046872">
    <property type="term" value="F:metal ion binding"/>
    <property type="evidence" value="ECO:0007669"/>
    <property type="project" value="UniProtKB-UniRule"/>
</dbReference>
<evidence type="ECO:0000256" key="8">
    <source>
        <dbReference type="HAMAP-Rule" id="MF_03175"/>
    </source>
</evidence>
<dbReference type="GO" id="GO:0006508">
    <property type="term" value="P:proteolysis"/>
    <property type="evidence" value="ECO:0007669"/>
    <property type="project" value="UniProtKB-KW"/>
</dbReference>
<feature type="binding site" evidence="8">
    <location>
        <position position="426"/>
    </location>
    <ligand>
        <name>a divalent metal cation</name>
        <dbReference type="ChEBI" id="CHEBI:60240"/>
        <label>1</label>
    </ligand>
</feature>
<evidence type="ECO:0000313" key="13">
    <source>
        <dbReference type="Proteomes" id="UP000007797"/>
    </source>
</evidence>
<keyword evidence="6 8" id="KW-0479">Metal-binding</keyword>
<evidence type="ECO:0000256" key="2">
    <source>
        <dbReference type="ARBA" id="ARBA00001936"/>
    </source>
</evidence>
<dbReference type="PRINTS" id="PR00599">
    <property type="entry name" value="MAPEPTIDASE"/>
</dbReference>
<feature type="binding site" evidence="8">
    <location>
        <position position="426"/>
    </location>
    <ligand>
        <name>a divalent metal cation</name>
        <dbReference type="ChEBI" id="CHEBI:60240"/>
        <label>2</label>
        <note>catalytic</note>
    </ligand>
</feature>
<feature type="binding site" evidence="8">
    <location>
        <position position="297"/>
    </location>
    <ligand>
        <name>a divalent metal cation</name>
        <dbReference type="ChEBI" id="CHEBI:60240"/>
        <label>2</label>
        <note>catalytic</note>
    </ligand>
</feature>
<evidence type="ECO:0000259" key="11">
    <source>
        <dbReference type="Pfam" id="PF00557"/>
    </source>
</evidence>
<comment type="cofactor">
    <cofactor evidence="2">
        <name>Mn(2+)</name>
        <dbReference type="ChEBI" id="CHEBI:29035"/>
    </cofactor>
</comment>
<dbReference type="GO" id="GO:0070006">
    <property type="term" value="F:metalloaminopeptidase activity"/>
    <property type="evidence" value="ECO:0007669"/>
    <property type="project" value="UniProtKB-UniRule"/>
</dbReference>
<keyword evidence="13" id="KW-1185">Reference proteome</keyword>
<feature type="binding site" evidence="8">
    <location>
        <position position="331"/>
    </location>
    <ligand>
        <name>a divalent metal cation</name>
        <dbReference type="ChEBI" id="CHEBI:60240"/>
        <label>2</label>
        <note>catalytic</note>
    </ligand>
</feature>
<keyword evidence="4 8" id="KW-0031">Aminopeptidase</keyword>
<dbReference type="OMA" id="PFAKRWL"/>
<dbReference type="Pfam" id="PF00557">
    <property type="entry name" value="Peptidase_M24"/>
    <property type="match status" value="1"/>
</dbReference>
<sequence>MTITEEKPAVVDPKVVEEEEESSDDEKAVNPENGTNGEAEKKKKKKKKKKKSKSSVEAVAAAAATLASGEIPKAAPPPAGLVQTTPPTVPVTRFYPSGIFPAGEECEYKNDNSYRTTSAEVREQEKIRFDTVNEVRRAAEVHRQVRKYVQGIVKPGISLLSLVESLETASKTLIEANGLKAGIAFPTGVSINHIAAHYSPNTGDKTVLKYDDVLKIDFGTHVNGHIIDCAFTVNFNPKFDPLRLAVKEATNTGIREAGIDVRLCDIGAAIQEVMESQEIELDGKVYPIKSVRNLNGHSIGPYVIHAGKTVPIVKGTSESFKMEENEFYAIETFGSTGKGLVYEDLECSHYMKVNNAPHATIRLARSKQLFHHISKNYDTLCFARRWLDQSGEDKHILALKNLCDLGLVDAYPPLVDTKGSYVAQYEHTILLRPTCKEVLSRGSDY</sequence>
<feature type="binding site" evidence="8">
    <location>
        <position position="228"/>
    </location>
    <ligand>
        <name>a divalent metal cation</name>
        <dbReference type="ChEBI" id="CHEBI:60240"/>
        <label>1</label>
    </ligand>
</feature>
<feature type="binding site" evidence="8">
    <location>
        <position position="197"/>
    </location>
    <ligand>
        <name>substrate</name>
    </ligand>
</feature>
<feature type="compositionally biased region" description="Basic residues" evidence="10">
    <location>
        <begin position="42"/>
        <end position="53"/>
    </location>
</feature>
<comment type="similarity">
    <text evidence="8">Belongs to the peptidase M24A family. Methionine aminopeptidase eukaryotic type 2 subfamily.</text>
</comment>
<dbReference type="InterPro" id="IPR050247">
    <property type="entry name" value="Met_Aminopeptidase_Type2"/>
</dbReference>
<dbReference type="InterPro" id="IPR000994">
    <property type="entry name" value="Pept_M24"/>
</dbReference>
<dbReference type="GO" id="GO:0005737">
    <property type="term" value="C:cytoplasm"/>
    <property type="evidence" value="ECO:0007669"/>
    <property type="project" value="UniProtKB-SubCell"/>
</dbReference>
<dbReference type="KEGG" id="dfa:DFA_10942"/>
<dbReference type="PANTHER" id="PTHR45777:SF2">
    <property type="entry name" value="METHIONINE AMINOPEPTIDASE 2"/>
    <property type="match status" value="1"/>
</dbReference>